<dbReference type="InterPro" id="IPR011009">
    <property type="entry name" value="Kinase-like_dom_sf"/>
</dbReference>
<dbReference type="GO" id="GO:0005524">
    <property type="term" value="F:ATP binding"/>
    <property type="evidence" value="ECO:0007669"/>
    <property type="project" value="UniProtKB-KW"/>
</dbReference>
<accession>A0A9J6ALV7</accession>
<keyword evidence="5" id="KW-0547">Nucleotide-binding</keyword>
<dbReference type="PANTHER" id="PTHR48006">
    <property type="entry name" value="LEUCINE-RICH REPEAT-CONTAINING PROTEIN DDB_G0281931-RELATED"/>
    <property type="match status" value="1"/>
</dbReference>
<proteinExistence type="predicted"/>
<evidence type="ECO:0000256" key="5">
    <source>
        <dbReference type="ARBA" id="ARBA00022741"/>
    </source>
</evidence>
<evidence type="ECO:0000256" key="4">
    <source>
        <dbReference type="ARBA" id="ARBA00022679"/>
    </source>
</evidence>
<dbReference type="InterPro" id="IPR001245">
    <property type="entry name" value="Ser-Thr/Tyr_kinase_cat_dom"/>
</dbReference>
<comment type="catalytic activity">
    <reaction evidence="8">
        <text>L-threonyl-[protein] + ATP = O-phospho-L-threonyl-[protein] + ADP + H(+)</text>
        <dbReference type="Rhea" id="RHEA:46608"/>
        <dbReference type="Rhea" id="RHEA-COMP:11060"/>
        <dbReference type="Rhea" id="RHEA-COMP:11605"/>
        <dbReference type="ChEBI" id="CHEBI:15378"/>
        <dbReference type="ChEBI" id="CHEBI:30013"/>
        <dbReference type="ChEBI" id="CHEBI:30616"/>
        <dbReference type="ChEBI" id="CHEBI:61977"/>
        <dbReference type="ChEBI" id="CHEBI:456216"/>
        <dbReference type="EC" id="2.7.11.1"/>
    </reaction>
</comment>
<evidence type="ECO:0000313" key="11">
    <source>
        <dbReference type="EMBL" id="KAG5625369.1"/>
    </source>
</evidence>
<dbReference type="InterPro" id="IPR000719">
    <property type="entry name" value="Prot_kinase_dom"/>
</dbReference>
<comment type="catalytic activity">
    <reaction evidence="9">
        <text>L-seryl-[protein] + ATP = O-phospho-L-seryl-[protein] + ADP + H(+)</text>
        <dbReference type="Rhea" id="RHEA:17989"/>
        <dbReference type="Rhea" id="RHEA-COMP:9863"/>
        <dbReference type="Rhea" id="RHEA-COMP:11604"/>
        <dbReference type="ChEBI" id="CHEBI:15378"/>
        <dbReference type="ChEBI" id="CHEBI:29999"/>
        <dbReference type="ChEBI" id="CHEBI:30616"/>
        <dbReference type="ChEBI" id="CHEBI:83421"/>
        <dbReference type="ChEBI" id="CHEBI:456216"/>
        <dbReference type="EC" id="2.7.11.1"/>
    </reaction>
</comment>
<dbReference type="InterPro" id="IPR051824">
    <property type="entry name" value="LRR_Rcpt-Like_S/T_Kinase"/>
</dbReference>
<dbReference type="PANTHER" id="PTHR48006:SF102">
    <property type="entry name" value="LEUCINE-RICH REPEAT-CONTAINING PROTEIN DDB_G0281931-RELATED"/>
    <property type="match status" value="1"/>
</dbReference>
<dbReference type="GO" id="GO:0016020">
    <property type="term" value="C:membrane"/>
    <property type="evidence" value="ECO:0007669"/>
    <property type="project" value="UniProtKB-SubCell"/>
</dbReference>
<keyword evidence="7" id="KW-0067">ATP-binding</keyword>
<keyword evidence="6" id="KW-0418">Kinase</keyword>
<evidence type="ECO:0000256" key="8">
    <source>
        <dbReference type="ARBA" id="ARBA00047899"/>
    </source>
</evidence>
<evidence type="ECO:0000313" key="12">
    <source>
        <dbReference type="Proteomes" id="UP000824120"/>
    </source>
</evidence>
<name>A0A9J6ALV7_SOLCO</name>
<evidence type="ECO:0000256" key="6">
    <source>
        <dbReference type="ARBA" id="ARBA00022777"/>
    </source>
</evidence>
<keyword evidence="3" id="KW-0723">Serine/threonine-protein kinase</keyword>
<gene>
    <name evidence="11" type="ORF">H5410_010587</name>
</gene>
<reference evidence="11 12" key="1">
    <citation type="submission" date="2020-09" db="EMBL/GenBank/DDBJ databases">
        <title>De no assembly of potato wild relative species, Solanum commersonii.</title>
        <authorList>
            <person name="Cho K."/>
        </authorList>
    </citation>
    <scope>NUCLEOTIDE SEQUENCE [LARGE SCALE GENOMIC DNA]</scope>
    <source>
        <strain evidence="11">LZ3.2</strain>
        <tissue evidence="11">Leaf</tissue>
    </source>
</reference>
<dbReference type="OrthoDB" id="1543146at2759"/>
<comment type="caution">
    <text evidence="11">The sequence shown here is derived from an EMBL/GenBank/DDBJ whole genome shotgun (WGS) entry which is preliminary data.</text>
</comment>
<dbReference type="Proteomes" id="UP000824120">
    <property type="component" value="Chromosome 2"/>
</dbReference>
<dbReference type="PROSITE" id="PS50011">
    <property type="entry name" value="PROTEIN_KINASE_DOM"/>
    <property type="match status" value="1"/>
</dbReference>
<evidence type="ECO:0000256" key="3">
    <source>
        <dbReference type="ARBA" id="ARBA00022527"/>
    </source>
</evidence>
<evidence type="ECO:0000259" key="10">
    <source>
        <dbReference type="PROSITE" id="PS50011"/>
    </source>
</evidence>
<evidence type="ECO:0000256" key="2">
    <source>
        <dbReference type="ARBA" id="ARBA00012513"/>
    </source>
</evidence>
<feature type="domain" description="Protein kinase" evidence="10">
    <location>
        <begin position="30"/>
        <end position="158"/>
    </location>
</feature>
<dbReference type="EC" id="2.7.11.1" evidence="2"/>
<evidence type="ECO:0000256" key="1">
    <source>
        <dbReference type="ARBA" id="ARBA00004479"/>
    </source>
</evidence>
<protein>
    <recommendedName>
        <fullName evidence="2">non-specific serine/threonine protein kinase</fullName>
        <ecNumber evidence="2">2.7.11.1</ecNumber>
    </recommendedName>
</protein>
<organism evidence="11 12">
    <name type="scientific">Solanum commersonii</name>
    <name type="common">Commerson's wild potato</name>
    <name type="synonym">Commerson's nightshade</name>
    <dbReference type="NCBI Taxonomy" id="4109"/>
    <lineage>
        <taxon>Eukaryota</taxon>
        <taxon>Viridiplantae</taxon>
        <taxon>Streptophyta</taxon>
        <taxon>Embryophyta</taxon>
        <taxon>Tracheophyta</taxon>
        <taxon>Spermatophyta</taxon>
        <taxon>Magnoliopsida</taxon>
        <taxon>eudicotyledons</taxon>
        <taxon>Gunneridae</taxon>
        <taxon>Pentapetalae</taxon>
        <taxon>asterids</taxon>
        <taxon>lamiids</taxon>
        <taxon>Solanales</taxon>
        <taxon>Solanaceae</taxon>
        <taxon>Solanoideae</taxon>
        <taxon>Solaneae</taxon>
        <taxon>Solanum</taxon>
    </lineage>
</organism>
<dbReference type="GO" id="GO:0004674">
    <property type="term" value="F:protein serine/threonine kinase activity"/>
    <property type="evidence" value="ECO:0007669"/>
    <property type="project" value="UniProtKB-KW"/>
</dbReference>
<dbReference type="AlphaFoldDB" id="A0A9J6ALV7"/>
<keyword evidence="12" id="KW-1185">Reference proteome</keyword>
<dbReference type="Pfam" id="PF07714">
    <property type="entry name" value="PK_Tyr_Ser-Thr"/>
    <property type="match status" value="1"/>
</dbReference>
<evidence type="ECO:0000256" key="7">
    <source>
        <dbReference type="ARBA" id="ARBA00022840"/>
    </source>
</evidence>
<keyword evidence="4" id="KW-0808">Transferase</keyword>
<dbReference type="SUPFAM" id="SSF56112">
    <property type="entry name" value="Protein kinase-like (PK-like)"/>
    <property type="match status" value="1"/>
</dbReference>
<evidence type="ECO:0000256" key="9">
    <source>
        <dbReference type="ARBA" id="ARBA00048679"/>
    </source>
</evidence>
<dbReference type="Gene3D" id="3.30.200.20">
    <property type="entry name" value="Phosphorylase Kinase, domain 1"/>
    <property type="match status" value="1"/>
</dbReference>
<comment type="subcellular location">
    <subcellularLocation>
        <location evidence="1">Membrane</location>
        <topology evidence="1">Single-pass type I membrane protein</topology>
    </subcellularLocation>
</comment>
<sequence>MEILVQVSYPSIVADHVNVFTLDQLNSWTNEFANMIGHGGQGTVFSGVISLPNSSLDGQAIAVKRSRITRIVGDAPIDEARTLSSIQHNHIIQVVGTCSTPGAFFLVMPLMANGSLSSQFKAYHIYHSIRLKKHCESLDWCCTGIAAFAPAGTHLKRF</sequence>
<dbReference type="EMBL" id="JACXVP010000002">
    <property type="protein sequence ID" value="KAG5625369.1"/>
    <property type="molecule type" value="Genomic_DNA"/>
</dbReference>